<evidence type="ECO:0000313" key="3">
    <source>
        <dbReference type="EMBL" id="QDU46791.1"/>
    </source>
</evidence>
<dbReference type="AlphaFoldDB" id="A0A517ZWE0"/>
<dbReference type="Proteomes" id="UP000319383">
    <property type="component" value="Chromosome"/>
</dbReference>
<dbReference type="EMBL" id="CP036276">
    <property type="protein sequence ID" value="QDU46791.1"/>
    <property type="molecule type" value="Genomic_DNA"/>
</dbReference>
<dbReference type="Pfam" id="PF20254">
    <property type="entry name" value="DMFA2_C"/>
    <property type="match status" value="1"/>
</dbReference>
<sequence>MLVGYVSNERYVALCDVALEFANDSITLQARSSATGAIHADIPPGTYQVALQHPGYGSKRVTMTVNPDQPYHFRLLTDCLLGYMWPKAAAAGETSEFRVHAVEEYRLELWRYGAEKQFIRRIGTFDEHGPRATMQITPDGDYTQTGVQWNDQGYNRVAQGQHLKAPDHSGLYYLHARTKSGDFFSFPWVVSPAKPKSAVAVLASDLNWNAYNSFGGRSNYIMPDEFPAVPIVNSRQELERYTRADHFNYGSETYQPLSLDRPEPYNHIDEREQLADPVESRQGCHLAPTEWRFLGWMEQQGLDYDLYSESQFHFDRFNLDDYRTLIITTHPEYWTRHMYTTLKTWVYERGGRLIYLGGNGLNCEVEFQGDDHRVVHHNGVWHHPPILVEHFGTPEMPYESRMHARLESEANLLGVVFTFDGAMGAAPYRVVDETHWCFAGTGLKNGDTFGHESQNRRVPGGASGHETDKVSPSSPKNLKILAQGTNPGAGGAHMIHYETPTHGEVFSVGSITWPASLLMDEQVSTITANVIRRFAQA</sequence>
<protein>
    <recommendedName>
        <fullName evidence="2">N,N-dimethylformamidase beta subunit-like C-terminal domain-containing protein</fullName>
    </recommendedName>
</protein>
<organism evidence="3 4">
    <name type="scientific">Symmachiella dynata</name>
    <dbReference type="NCBI Taxonomy" id="2527995"/>
    <lineage>
        <taxon>Bacteria</taxon>
        <taxon>Pseudomonadati</taxon>
        <taxon>Planctomycetota</taxon>
        <taxon>Planctomycetia</taxon>
        <taxon>Planctomycetales</taxon>
        <taxon>Planctomycetaceae</taxon>
        <taxon>Symmachiella</taxon>
    </lineage>
</organism>
<dbReference type="InterPro" id="IPR008969">
    <property type="entry name" value="CarboxyPept-like_regulatory"/>
</dbReference>
<reference evidence="3 4" key="1">
    <citation type="submission" date="2019-02" db="EMBL/GenBank/DDBJ databases">
        <title>Deep-cultivation of Planctomycetes and their phenomic and genomic characterization uncovers novel biology.</title>
        <authorList>
            <person name="Wiegand S."/>
            <person name="Jogler M."/>
            <person name="Boedeker C."/>
            <person name="Pinto D."/>
            <person name="Vollmers J."/>
            <person name="Rivas-Marin E."/>
            <person name="Kohn T."/>
            <person name="Peeters S.H."/>
            <person name="Heuer A."/>
            <person name="Rast P."/>
            <person name="Oberbeckmann S."/>
            <person name="Bunk B."/>
            <person name="Jeske O."/>
            <person name="Meyerdierks A."/>
            <person name="Storesund J.E."/>
            <person name="Kallscheuer N."/>
            <person name="Luecker S."/>
            <person name="Lage O.M."/>
            <person name="Pohl T."/>
            <person name="Merkel B.J."/>
            <person name="Hornburger P."/>
            <person name="Mueller R.-W."/>
            <person name="Bruemmer F."/>
            <person name="Labrenz M."/>
            <person name="Spormann A.M."/>
            <person name="Op den Camp H."/>
            <person name="Overmann J."/>
            <person name="Amann R."/>
            <person name="Jetten M.S.M."/>
            <person name="Mascher T."/>
            <person name="Medema M.H."/>
            <person name="Devos D.P."/>
            <person name="Kaster A.-K."/>
            <person name="Ovreas L."/>
            <person name="Rohde M."/>
            <person name="Galperin M.Y."/>
            <person name="Jogler C."/>
        </authorList>
    </citation>
    <scope>NUCLEOTIDE SEQUENCE [LARGE SCALE GENOMIC DNA]</scope>
    <source>
        <strain evidence="3 4">Mal52</strain>
    </source>
</reference>
<accession>A0A517ZWE0</accession>
<name>A0A517ZWE0_9PLAN</name>
<evidence type="ECO:0000256" key="1">
    <source>
        <dbReference type="SAM" id="MobiDB-lite"/>
    </source>
</evidence>
<dbReference type="InterPro" id="IPR046540">
    <property type="entry name" value="DMFA2_C"/>
</dbReference>
<dbReference type="Gene3D" id="2.60.40.1120">
    <property type="entry name" value="Carboxypeptidase-like, regulatory domain"/>
    <property type="match status" value="1"/>
</dbReference>
<gene>
    <name evidence="3" type="ORF">Mal52_53130</name>
</gene>
<proteinExistence type="predicted"/>
<feature type="domain" description="N,N-dimethylformamidase beta subunit-like C-terminal" evidence="2">
    <location>
        <begin position="110"/>
        <end position="518"/>
    </location>
</feature>
<feature type="region of interest" description="Disordered" evidence="1">
    <location>
        <begin position="448"/>
        <end position="476"/>
    </location>
</feature>
<evidence type="ECO:0000313" key="4">
    <source>
        <dbReference type="Proteomes" id="UP000319383"/>
    </source>
</evidence>
<dbReference type="KEGG" id="sdyn:Mal52_53130"/>
<keyword evidence="4" id="KW-1185">Reference proteome</keyword>
<dbReference type="RefSeq" id="WP_145379300.1">
    <property type="nucleotide sequence ID" value="NZ_CP036276.1"/>
</dbReference>
<evidence type="ECO:0000259" key="2">
    <source>
        <dbReference type="Pfam" id="PF20254"/>
    </source>
</evidence>
<dbReference type="SUPFAM" id="SSF49464">
    <property type="entry name" value="Carboxypeptidase regulatory domain-like"/>
    <property type="match status" value="1"/>
</dbReference>